<reference evidence="5" key="1">
    <citation type="journal article" date="2019" name="Int. J. Syst. Evol. Microbiol.">
        <title>The Global Catalogue of Microorganisms (GCM) 10K type strain sequencing project: providing services to taxonomists for standard genome sequencing and annotation.</title>
        <authorList>
            <consortium name="The Broad Institute Genomics Platform"/>
            <consortium name="The Broad Institute Genome Sequencing Center for Infectious Disease"/>
            <person name="Wu L."/>
            <person name="Ma J."/>
        </authorList>
    </citation>
    <scope>NUCLEOTIDE SEQUENCE [LARGE SCALE GENOMIC DNA]</scope>
    <source>
        <strain evidence="5">JCM 14322</strain>
    </source>
</reference>
<comment type="similarity">
    <text evidence="3">Belongs to the arginase family.</text>
</comment>
<dbReference type="InterPro" id="IPR006035">
    <property type="entry name" value="Ureohydrolase"/>
</dbReference>
<dbReference type="RefSeq" id="WP_344292297.1">
    <property type="nucleotide sequence ID" value="NZ_BAAANJ010000001.1"/>
</dbReference>
<evidence type="ECO:0000256" key="2">
    <source>
        <dbReference type="ARBA" id="ARBA00022801"/>
    </source>
</evidence>
<gene>
    <name evidence="4" type="primary">hutG</name>
    <name evidence="4" type="ORF">GCM10009749_00900</name>
</gene>
<protein>
    <submittedName>
        <fullName evidence="4">Formimidoylglutamase</fullName>
    </submittedName>
</protein>
<dbReference type="PANTHER" id="PTHR11358:SF26">
    <property type="entry name" value="GUANIDINO ACID HYDROLASE, MITOCHONDRIAL"/>
    <property type="match status" value="1"/>
</dbReference>
<evidence type="ECO:0000256" key="1">
    <source>
        <dbReference type="ARBA" id="ARBA00022723"/>
    </source>
</evidence>
<dbReference type="Pfam" id="PF00491">
    <property type="entry name" value="Arginase"/>
    <property type="match status" value="1"/>
</dbReference>
<organism evidence="4 5">
    <name type="scientific">Agromyces neolithicus</name>
    <dbReference type="NCBI Taxonomy" id="269420"/>
    <lineage>
        <taxon>Bacteria</taxon>
        <taxon>Bacillati</taxon>
        <taxon>Actinomycetota</taxon>
        <taxon>Actinomycetes</taxon>
        <taxon>Micrococcales</taxon>
        <taxon>Microbacteriaceae</taxon>
        <taxon>Agromyces</taxon>
    </lineage>
</organism>
<evidence type="ECO:0000256" key="3">
    <source>
        <dbReference type="PROSITE-ProRule" id="PRU00742"/>
    </source>
</evidence>
<sequence>MSTLSHDPLWPRAGGWPPLNELEPGAAVDLAILGVPAWRTSLSPTNAHATPAAIRTALLRYSPALMPDRRPAVDRGIGAGASDPIDLGELRVADAGDIDEPDGPEGEARTIAAVSSALDLATALIALGGDNSVTVATALGAWGGDLATAGLVTIDAHYDLRDGVSNGSPVRRLVEAGLDPRRIVQIGIADFANSAAYARRAADLGITVIHRDELHGRDLAGVMAEAIEIAGAAGGPVHLDVDVDACDRSVAPGCPASVPGGLAAWELRALVRAAASDARVRSADLVEIDATADATDGRTVRLAALCVLEFAAGLRARA</sequence>
<dbReference type="SUPFAM" id="SSF52768">
    <property type="entry name" value="Arginase/deacetylase"/>
    <property type="match status" value="1"/>
</dbReference>
<dbReference type="EMBL" id="BAAANJ010000001">
    <property type="protein sequence ID" value="GAA1797213.1"/>
    <property type="molecule type" value="Genomic_DNA"/>
</dbReference>
<keyword evidence="2" id="KW-0378">Hydrolase</keyword>
<dbReference type="PROSITE" id="PS51409">
    <property type="entry name" value="ARGINASE_2"/>
    <property type="match status" value="1"/>
</dbReference>
<dbReference type="PANTHER" id="PTHR11358">
    <property type="entry name" value="ARGINASE/AGMATINASE"/>
    <property type="match status" value="1"/>
</dbReference>
<dbReference type="InterPro" id="IPR023696">
    <property type="entry name" value="Ureohydrolase_dom_sf"/>
</dbReference>
<evidence type="ECO:0000313" key="4">
    <source>
        <dbReference type="EMBL" id="GAA1797213.1"/>
    </source>
</evidence>
<keyword evidence="1" id="KW-0479">Metal-binding</keyword>
<proteinExistence type="inferred from homology"/>
<dbReference type="Gene3D" id="3.40.800.10">
    <property type="entry name" value="Ureohydrolase domain"/>
    <property type="match status" value="1"/>
</dbReference>
<name>A0ABP4Y1S9_9MICO</name>
<accession>A0ABP4Y1S9</accession>
<evidence type="ECO:0000313" key="5">
    <source>
        <dbReference type="Proteomes" id="UP001500002"/>
    </source>
</evidence>
<comment type="caution">
    <text evidence="4">The sequence shown here is derived from an EMBL/GenBank/DDBJ whole genome shotgun (WGS) entry which is preliminary data.</text>
</comment>
<dbReference type="Proteomes" id="UP001500002">
    <property type="component" value="Unassembled WGS sequence"/>
</dbReference>
<keyword evidence="5" id="KW-1185">Reference proteome</keyword>